<dbReference type="GO" id="GO:0009751">
    <property type="term" value="P:response to salicylic acid"/>
    <property type="evidence" value="ECO:0007669"/>
    <property type="project" value="UniProtKB-ARBA"/>
</dbReference>
<dbReference type="GO" id="GO:0031347">
    <property type="term" value="P:regulation of defense response"/>
    <property type="evidence" value="ECO:0007669"/>
    <property type="project" value="UniProtKB-ARBA"/>
</dbReference>
<dbReference type="InterPro" id="IPR036576">
    <property type="entry name" value="WRKY_dom_sf"/>
</dbReference>
<dbReference type="SUPFAM" id="SSF118290">
    <property type="entry name" value="WRKY DNA-binding domain"/>
    <property type="match status" value="1"/>
</dbReference>
<feature type="domain" description="WRKY" evidence="8">
    <location>
        <begin position="156"/>
        <end position="222"/>
    </location>
</feature>
<evidence type="ECO:0000256" key="5">
    <source>
        <dbReference type="ARBA" id="ARBA00023242"/>
    </source>
</evidence>
<keyword evidence="4" id="KW-0804">Transcription</keyword>
<evidence type="ECO:0000256" key="6">
    <source>
        <dbReference type="SAM" id="Coils"/>
    </source>
</evidence>
<dbReference type="InterPro" id="IPR003657">
    <property type="entry name" value="WRKY_dom"/>
</dbReference>
<dbReference type="GO" id="GO:0042742">
    <property type="term" value="P:defense response to bacterium"/>
    <property type="evidence" value="ECO:0007669"/>
    <property type="project" value="UniProtKB-ARBA"/>
</dbReference>
<sequence length="315" mass="35289">MEPKLVNTSLDLNINPFKDNIAIPKKDSGEDSRRCEQKVPIRHEMAVDLVEELNRTRTENRKLKEMLTVLCENYNALQSQVNEFMMKDNWEKEAAAISRKRKAENIDDYLYSSNTAGNHIHGNTENSCSDEESSKRLKENSRTTISTLYYRTEPSDTSLVVKDGYQWRKYGQKVTRDNPSPRAYFRCSFAPACPVKKKVQRSAENASVLVATYEGEHNHRMCASRPVLQTGSPTTQNSSTGAVSTTTPMRSSAPIVTLDLIQSAGNGMQESAPKKMAQEMEVPAAIRNILVQQLSSSLTRDPNFTAAFANVLSGR</sequence>
<evidence type="ECO:0000256" key="4">
    <source>
        <dbReference type="ARBA" id="ARBA00023163"/>
    </source>
</evidence>
<accession>A0A2P2JJT2</accession>
<keyword evidence="2" id="KW-0805">Transcription regulation</keyword>
<organism evidence="9">
    <name type="scientific">Rhizophora mucronata</name>
    <name type="common">Asiatic mangrove</name>
    <dbReference type="NCBI Taxonomy" id="61149"/>
    <lineage>
        <taxon>Eukaryota</taxon>
        <taxon>Viridiplantae</taxon>
        <taxon>Streptophyta</taxon>
        <taxon>Embryophyta</taxon>
        <taxon>Tracheophyta</taxon>
        <taxon>Spermatophyta</taxon>
        <taxon>Magnoliopsida</taxon>
        <taxon>eudicotyledons</taxon>
        <taxon>Gunneridae</taxon>
        <taxon>Pentapetalae</taxon>
        <taxon>rosids</taxon>
        <taxon>fabids</taxon>
        <taxon>Malpighiales</taxon>
        <taxon>Rhizophoraceae</taxon>
        <taxon>Rhizophora</taxon>
    </lineage>
</organism>
<dbReference type="GO" id="GO:0050832">
    <property type="term" value="P:defense response to fungus"/>
    <property type="evidence" value="ECO:0007669"/>
    <property type="project" value="UniProtKB-ARBA"/>
</dbReference>
<dbReference type="AlphaFoldDB" id="A0A2P2JJT2"/>
<dbReference type="PANTHER" id="PTHR31429:SF76">
    <property type="entry name" value="WRKY FAMILY TRANSCRIPTION FACTOR-RELATED"/>
    <property type="match status" value="1"/>
</dbReference>
<dbReference type="GO" id="GO:0002237">
    <property type="term" value="P:response to molecule of bacterial origin"/>
    <property type="evidence" value="ECO:0007669"/>
    <property type="project" value="UniProtKB-ARBA"/>
</dbReference>
<evidence type="ECO:0000313" key="9">
    <source>
        <dbReference type="EMBL" id="MBW93742.1"/>
    </source>
</evidence>
<keyword evidence="3" id="KW-0238">DNA-binding</keyword>
<dbReference type="PROSITE" id="PS50811">
    <property type="entry name" value="WRKY"/>
    <property type="match status" value="1"/>
</dbReference>
<dbReference type="EMBL" id="GGEC01013259">
    <property type="protein sequence ID" value="MBW93742.1"/>
    <property type="molecule type" value="Transcribed_RNA"/>
</dbReference>
<dbReference type="Gene3D" id="2.20.25.80">
    <property type="entry name" value="WRKY domain"/>
    <property type="match status" value="1"/>
</dbReference>
<keyword evidence="5" id="KW-0539">Nucleus</keyword>
<evidence type="ECO:0000259" key="8">
    <source>
        <dbReference type="PROSITE" id="PS50811"/>
    </source>
</evidence>
<evidence type="ECO:0000256" key="3">
    <source>
        <dbReference type="ARBA" id="ARBA00023125"/>
    </source>
</evidence>
<dbReference type="GO" id="GO:0003700">
    <property type="term" value="F:DNA-binding transcription factor activity"/>
    <property type="evidence" value="ECO:0007669"/>
    <property type="project" value="InterPro"/>
</dbReference>
<dbReference type="InterPro" id="IPR044810">
    <property type="entry name" value="WRKY_plant"/>
</dbReference>
<protein>
    <submittedName>
        <fullName evidence="9">WRKY transcription factor</fullName>
    </submittedName>
</protein>
<evidence type="ECO:0000256" key="7">
    <source>
        <dbReference type="SAM" id="MobiDB-lite"/>
    </source>
</evidence>
<reference evidence="9" key="1">
    <citation type="submission" date="2018-02" db="EMBL/GenBank/DDBJ databases">
        <title>Rhizophora mucronata_Transcriptome.</title>
        <authorList>
            <person name="Meera S.P."/>
            <person name="Sreeshan A."/>
            <person name="Augustine A."/>
        </authorList>
    </citation>
    <scope>NUCLEOTIDE SEQUENCE</scope>
    <source>
        <tissue evidence="9">Leaf</tissue>
    </source>
</reference>
<proteinExistence type="predicted"/>
<feature type="coiled-coil region" evidence="6">
    <location>
        <begin position="46"/>
        <end position="80"/>
    </location>
</feature>
<dbReference type="GO" id="GO:0043565">
    <property type="term" value="F:sequence-specific DNA binding"/>
    <property type="evidence" value="ECO:0007669"/>
    <property type="project" value="InterPro"/>
</dbReference>
<evidence type="ECO:0000256" key="1">
    <source>
        <dbReference type="ARBA" id="ARBA00004123"/>
    </source>
</evidence>
<comment type="subcellular location">
    <subcellularLocation>
        <location evidence="1">Nucleus</location>
    </subcellularLocation>
</comment>
<dbReference type="GO" id="GO:0005634">
    <property type="term" value="C:nucleus"/>
    <property type="evidence" value="ECO:0007669"/>
    <property type="project" value="UniProtKB-SubCell"/>
</dbReference>
<dbReference type="Pfam" id="PF03106">
    <property type="entry name" value="WRKY"/>
    <property type="match status" value="1"/>
</dbReference>
<dbReference type="FunFam" id="2.20.25.80:FF:000008">
    <property type="entry name" value="WRKY transcription factor 40"/>
    <property type="match status" value="1"/>
</dbReference>
<keyword evidence="6" id="KW-0175">Coiled coil</keyword>
<evidence type="ECO:0000256" key="2">
    <source>
        <dbReference type="ARBA" id="ARBA00023015"/>
    </source>
</evidence>
<feature type="region of interest" description="Disordered" evidence="7">
    <location>
        <begin position="227"/>
        <end position="249"/>
    </location>
</feature>
<name>A0A2P2JJT2_RHIMU</name>
<dbReference type="SMART" id="SM00774">
    <property type="entry name" value="WRKY"/>
    <property type="match status" value="1"/>
</dbReference>
<dbReference type="PANTHER" id="PTHR31429">
    <property type="entry name" value="WRKY TRANSCRIPTION FACTOR 36-RELATED"/>
    <property type="match status" value="1"/>
</dbReference>